<evidence type="ECO:0000256" key="3">
    <source>
        <dbReference type="ARBA" id="ARBA00022729"/>
    </source>
</evidence>
<dbReference type="PATRIC" id="fig|1187852.3.peg.5488"/>
<comment type="caution">
    <text evidence="6">The sequence shown here is derived from an EMBL/GenBank/DDBJ whole genome shotgun (WGS) entry which is preliminary data.</text>
</comment>
<gene>
    <name evidence="6" type="ORF">VQ03_08990</name>
</gene>
<keyword evidence="2" id="KW-0813">Transport</keyword>
<dbReference type="PROSITE" id="PS51318">
    <property type="entry name" value="TAT"/>
    <property type="match status" value="1"/>
</dbReference>
<evidence type="ECO:0000256" key="4">
    <source>
        <dbReference type="ARBA" id="ARBA00022970"/>
    </source>
</evidence>
<dbReference type="Proteomes" id="UP000036449">
    <property type="component" value="Unassembled WGS sequence"/>
</dbReference>
<dbReference type="CDD" id="cd06340">
    <property type="entry name" value="PBP1_ABC_ligand_binding-like"/>
    <property type="match status" value="1"/>
</dbReference>
<dbReference type="InterPro" id="IPR006311">
    <property type="entry name" value="TAT_signal"/>
</dbReference>
<dbReference type="AlphaFoldDB" id="A0A0J6T750"/>
<evidence type="ECO:0000256" key="2">
    <source>
        <dbReference type="ARBA" id="ARBA00022448"/>
    </source>
</evidence>
<evidence type="ECO:0000259" key="5">
    <source>
        <dbReference type="Pfam" id="PF13458"/>
    </source>
</evidence>
<dbReference type="GO" id="GO:0006865">
    <property type="term" value="P:amino acid transport"/>
    <property type="evidence" value="ECO:0007669"/>
    <property type="project" value="UniProtKB-KW"/>
</dbReference>
<sequence length="425" mass="45979">MTLSRRRFTTLAGAAGLSVASPFVRRAEAQDLAKIGVLLPLSGPLASLGNEVLRGFQFARSLVNAGGGVFGRPVEFAQVDVPGSTEATSQAQRLITSDRVKVIVGSYASAISFAASQVAERNRVVYFEQGAVADDITSRGFKYLFRFIYNSTELGRKCAEYATDRIIPGVGLDRKTAKVAILNENSNNGTAVGAGAKAWLDEKGVQVVDHTSYDFKTNDLSSVVQRYKSLNPDILIVEQYTPDAILFWRQAREAGLKLKAMIGNGGGHNVNEFAEALGDDVNGIFNTGTSVYINPKALQPETAALFKTFHEEYPKMFDGRKPSAHAGMGFNAMYTLLTDILPAAGGMDTEKIRQAALALDKPVGSSIVGWGLKFDPKTQNNTRAFPTYDQWQGRQIRSIGPDPFGIAEKITMPLPDWGQRAGVGQ</sequence>
<feature type="domain" description="Leucine-binding protein" evidence="5">
    <location>
        <begin position="34"/>
        <end position="358"/>
    </location>
</feature>
<dbReference type="InterPro" id="IPR028082">
    <property type="entry name" value="Peripla_BP_I"/>
</dbReference>
<evidence type="ECO:0000313" key="7">
    <source>
        <dbReference type="Proteomes" id="UP000036449"/>
    </source>
</evidence>
<dbReference type="SUPFAM" id="SSF53822">
    <property type="entry name" value="Periplasmic binding protein-like I"/>
    <property type="match status" value="1"/>
</dbReference>
<accession>A0A0J6T750</accession>
<proteinExistence type="inferred from homology"/>
<dbReference type="OrthoDB" id="7251828at2"/>
<keyword evidence="7" id="KW-1185">Reference proteome</keyword>
<organism evidence="6 7">
    <name type="scientific">Methylobacterium tarhaniae</name>
    <dbReference type="NCBI Taxonomy" id="1187852"/>
    <lineage>
        <taxon>Bacteria</taxon>
        <taxon>Pseudomonadati</taxon>
        <taxon>Pseudomonadota</taxon>
        <taxon>Alphaproteobacteria</taxon>
        <taxon>Hyphomicrobiales</taxon>
        <taxon>Methylobacteriaceae</taxon>
        <taxon>Methylobacterium</taxon>
    </lineage>
</organism>
<dbReference type="PRINTS" id="PR00337">
    <property type="entry name" value="LEUILEVALBP"/>
</dbReference>
<dbReference type="PANTHER" id="PTHR30483:SF37">
    <property type="entry name" value="ABC TRANSPORTER SUBSTRATE-BINDING PROTEIN"/>
    <property type="match status" value="1"/>
</dbReference>
<evidence type="ECO:0000313" key="6">
    <source>
        <dbReference type="EMBL" id="KMO43220.1"/>
    </source>
</evidence>
<evidence type="ECO:0000256" key="1">
    <source>
        <dbReference type="ARBA" id="ARBA00010062"/>
    </source>
</evidence>
<name>A0A0J6T750_9HYPH</name>
<reference evidence="6 7" key="1">
    <citation type="submission" date="2015-03" db="EMBL/GenBank/DDBJ databases">
        <title>Genome sequencing of Methylobacterium tarhaniae DSM 25844.</title>
        <authorList>
            <person name="Chaudhry V."/>
            <person name="Patil P.B."/>
        </authorList>
    </citation>
    <scope>NUCLEOTIDE SEQUENCE [LARGE SCALE GENOMIC DNA]</scope>
    <source>
        <strain evidence="6 7">DSM 25844</strain>
    </source>
</reference>
<dbReference type="InterPro" id="IPR051010">
    <property type="entry name" value="BCAA_transport"/>
</dbReference>
<dbReference type="Pfam" id="PF13458">
    <property type="entry name" value="Peripla_BP_6"/>
    <property type="match status" value="1"/>
</dbReference>
<keyword evidence="4" id="KW-0029">Amino-acid transport</keyword>
<dbReference type="InterPro" id="IPR028081">
    <property type="entry name" value="Leu-bd"/>
</dbReference>
<comment type="similarity">
    <text evidence="1">Belongs to the leucine-binding protein family.</text>
</comment>
<dbReference type="EMBL" id="LABZ01000055">
    <property type="protein sequence ID" value="KMO43220.1"/>
    <property type="molecule type" value="Genomic_DNA"/>
</dbReference>
<keyword evidence="3" id="KW-0732">Signal</keyword>
<dbReference type="Gene3D" id="3.40.50.2300">
    <property type="match status" value="2"/>
</dbReference>
<dbReference type="RefSeq" id="WP_048450537.1">
    <property type="nucleotide sequence ID" value="NZ_JBNNPJ010000005.1"/>
</dbReference>
<protein>
    <recommendedName>
        <fullName evidence="5">Leucine-binding protein domain-containing protein</fullName>
    </recommendedName>
</protein>
<dbReference type="PANTHER" id="PTHR30483">
    <property type="entry name" value="LEUCINE-SPECIFIC-BINDING PROTEIN"/>
    <property type="match status" value="1"/>
</dbReference>
<dbReference type="InterPro" id="IPR000709">
    <property type="entry name" value="Leu_Ile_Val-bd"/>
</dbReference>